<dbReference type="InterPro" id="IPR000008">
    <property type="entry name" value="C2_dom"/>
</dbReference>
<dbReference type="PROSITE" id="PS50004">
    <property type="entry name" value="C2"/>
    <property type="match status" value="1"/>
</dbReference>
<feature type="compositionally biased region" description="Basic and acidic residues" evidence="1">
    <location>
        <begin position="37"/>
        <end position="51"/>
    </location>
</feature>
<comment type="caution">
    <text evidence="3">The sequence shown here is derived from an EMBL/GenBank/DDBJ whole genome shotgun (WGS) entry which is preliminary data.</text>
</comment>
<feature type="compositionally biased region" description="Basic and acidic residues" evidence="1">
    <location>
        <begin position="19"/>
        <end position="28"/>
    </location>
</feature>
<feature type="region of interest" description="Disordered" evidence="1">
    <location>
        <begin position="1"/>
        <end position="79"/>
    </location>
</feature>
<feature type="domain" description="C2" evidence="2">
    <location>
        <begin position="66"/>
        <end position="194"/>
    </location>
</feature>
<feature type="region of interest" description="Disordered" evidence="1">
    <location>
        <begin position="432"/>
        <end position="462"/>
    </location>
</feature>
<dbReference type="AlphaFoldDB" id="A0A9P4J9W7"/>
<evidence type="ECO:0000256" key="1">
    <source>
        <dbReference type="SAM" id="MobiDB-lite"/>
    </source>
</evidence>
<sequence length="674" mass="76158">MADTEKLPTTEHQSSSGSEQEKEKDKENAPNGQQQDSDQHKEKGLPKKPSEIKGALSKKKEDHKEPAGGYDSTPIPNAPPGWTVKFTFIRATNLPMADINTLSSDPYVSAQLNTGLQTRHKEDPHLRFRTHTIRRETDPVWNSEWIVANVPSSGFRLKARLYDEDPADHDDRLGNAHINVHHIDENWGGIKEQAFSIKKRSGSKRAYLARAVATCVRIAKHMRGELYVSVEVLGRTKDENGGRMYTVGPTWWVKHYSPMLGRITGQKEDKNGNNPREGGHKRNSTQRYNFQANQMQLPGPVPAELYHRYVEFKPFVQGMFTHKGVRGYLLNKALHHQHARVYNYDRSTLWGYIPTNDPEALTRRFLELVHYDKGGKIFTYVLTLDAQMRFTETGKEFGIDMLSKHTMHSDVEIYIAFSGEFFIRRHRSRKQDNSTALEESSESGHGHGPDPSKPVSDLDPSNYELIIDNDSGTYRPNAELLPLFRLFIQRSFPGLHVRVLDCQKDEEKMGKLKQEQRDRKKAESGGEEVVFAQRARGDSLSSQSSSDDEEFDALAAGGGDRSFKKQIKRDAQWRAGARVRHLKGLDPRTKRAEGQGGQVQDGIQDEEQAVGGGEGEAKEEDVKGKEQGLQEQTAAEQTMKERGHDYDPEKELEGKGQGQSIGRAVDVEAEHARE</sequence>
<name>A0A9P4J9W7_9PEZI</name>
<dbReference type="PANTHER" id="PTHR47800:SF5">
    <property type="entry name" value="FER-1-LIKE PROTEIN 6"/>
    <property type="match status" value="1"/>
</dbReference>
<evidence type="ECO:0000259" key="2">
    <source>
        <dbReference type="PROSITE" id="PS50004"/>
    </source>
</evidence>
<dbReference type="InterPro" id="IPR035892">
    <property type="entry name" value="C2_domain_sf"/>
</dbReference>
<dbReference type="SUPFAM" id="SSF49562">
    <property type="entry name" value="C2 domain (Calcium/lipid-binding domain, CaLB)"/>
    <property type="match status" value="1"/>
</dbReference>
<reference evidence="3" key="1">
    <citation type="journal article" date="2020" name="Stud. Mycol.">
        <title>101 Dothideomycetes genomes: a test case for predicting lifestyles and emergence of pathogens.</title>
        <authorList>
            <person name="Haridas S."/>
            <person name="Albert R."/>
            <person name="Binder M."/>
            <person name="Bloem J."/>
            <person name="Labutti K."/>
            <person name="Salamov A."/>
            <person name="Andreopoulos B."/>
            <person name="Baker S."/>
            <person name="Barry K."/>
            <person name="Bills G."/>
            <person name="Bluhm B."/>
            <person name="Cannon C."/>
            <person name="Castanera R."/>
            <person name="Culley D."/>
            <person name="Daum C."/>
            <person name="Ezra D."/>
            <person name="Gonzalez J."/>
            <person name="Henrissat B."/>
            <person name="Kuo A."/>
            <person name="Liang C."/>
            <person name="Lipzen A."/>
            <person name="Lutzoni F."/>
            <person name="Magnuson J."/>
            <person name="Mondo S."/>
            <person name="Nolan M."/>
            <person name="Ohm R."/>
            <person name="Pangilinan J."/>
            <person name="Park H.-J."/>
            <person name="Ramirez L."/>
            <person name="Alfaro M."/>
            <person name="Sun H."/>
            <person name="Tritt A."/>
            <person name="Yoshinaga Y."/>
            <person name="Zwiers L.-H."/>
            <person name="Turgeon B."/>
            <person name="Goodwin S."/>
            <person name="Spatafora J."/>
            <person name="Crous P."/>
            <person name="Grigoriev I."/>
        </authorList>
    </citation>
    <scope>NUCLEOTIDE SEQUENCE</scope>
    <source>
        <strain evidence="3">CBS 260.36</strain>
    </source>
</reference>
<proteinExistence type="predicted"/>
<dbReference type="Gene3D" id="2.60.40.150">
    <property type="entry name" value="C2 domain"/>
    <property type="match status" value="1"/>
</dbReference>
<feature type="region of interest" description="Disordered" evidence="1">
    <location>
        <begin position="508"/>
        <end position="674"/>
    </location>
</feature>
<feature type="compositionally biased region" description="Basic and acidic residues" evidence="1">
    <location>
        <begin position="665"/>
        <end position="674"/>
    </location>
</feature>
<dbReference type="Proteomes" id="UP000799439">
    <property type="component" value="Unassembled WGS sequence"/>
</dbReference>
<dbReference type="PANTHER" id="PTHR47800">
    <property type="entry name" value="C2 DOMAIN-CONTAINING PROTEIN"/>
    <property type="match status" value="1"/>
</dbReference>
<dbReference type="EMBL" id="ML996081">
    <property type="protein sequence ID" value="KAF2157741.1"/>
    <property type="molecule type" value="Genomic_DNA"/>
</dbReference>
<protein>
    <recommendedName>
        <fullName evidence="2">C2 domain-containing protein</fullName>
    </recommendedName>
</protein>
<accession>A0A9P4J9W7</accession>
<feature type="compositionally biased region" description="Basic and acidic residues" evidence="1">
    <location>
        <begin position="638"/>
        <end position="654"/>
    </location>
</feature>
<gene>
    <name evidence="3" type="ORF">K461DRAFT_250919</name>
</gene>
<evidence type="ECO:0000313" key="4">
    <source>
        <dbReference type="Proteomes" id="UP000799439"/>
    </source>
</evidence>
<feature type="compositionally biased region" description="Basic and acidic residues" evidence="1">
    <location>
        <begin position="583"/>
        <end position="593"/>
    </location>
</feature>
<feature type="compositionally biased region" description="Basic and acidic residues" evidence="1">
    <location>
        <begin position="508"/>
        <end position="524"/>
    </location>
</feature>
<feature type="region of interest" description="Disordered" evidence="1">
    <location>
        <begin position="263"/>
        <end position="283"/>
    </location>
</feature>
<evidence type="ECO:0000313" key="3">
    <source>
        <dbReference type="EMBL" id="KAF2157741.1"/>
    </source>
</evidence>
<organism evidence="3 4">
    <name type="scientific">Myriangium duriaei CBS 260.36</name>
    <dbReference type="NCBI Taxonomy" id="1168546"/>
    <lineage>
        <taxon>Eukaryota</taxon>
        <taxon>Fungi</taxon>
        <taxon>Dikarya</taxon>
        <taxon>Ascomycota</taxon>
        <taxon>Pezizomycotina</taxon>
        <taxon>Dothideomycetes</taxon>
        <taxon>Dothideomycetidae</taxon>
        <taxon>Myriangiales</taxon>
        <taxon>Myriangiaceae</taxon>
        <taxon>Myriangium</taxon>
    </lineage>
</organism>
<keyword evidence="4" id="KW-1185">Reference proteome</keyword>
<dbReference type="GO" id="GO:0010628">
    <property type="term" value="P:positive regulation of gene expression"/>
    <property type="evidence" value="ECO:0007669"/>
    <property type="project" value="TreeGrafter"/>
</dbReference>
<dbReference type="OrthoDB" id="73919at2759"/>
<dbReference type="Pfam" id="PF00168">
    <property type="entry name" value="C2"/>
    <property type="match status" value="1"/>
</dbReference>
<dbReference type="SMART" id="SM00239">
    <property type="entry name" value="C2"/>
    <property type="match status" value="1"/>
</dbReference>